<evidence type="ECO:0000313" key="2">
    <source>
        <dbReference type="Proteomes" id="UP000176952"/>
    </source>
</evidence>
<dbReference type="AlphaFoldDB" id="A0A1G2AX40"/>
<dbReference type="InterPro" id="IPR036410">
    <property type="entry name" value="HSP_DnaJ_Cys-rich_dom_sf"/>
</dbReference>
<name>A0A1G2AX40_9BACT</name>
<dbReference type="EMBL" id="MHKD01000043">
    <property type="protein sequence ID" value="OGY81501.1"/>
    <property type="molecule type" value="Genomic_DNA"/>
</dbReference>
<dbReference type="Gene3D" id="6.20.20.10">
    <property type="match status" value="1"/>
</dbReference>
<organism evidence="1 2">
    <name type="scientific">Candidatus Kerfeldbacteria bacterium RIFCSPHIGHO2_12_FULL_48_17</name>
    <dbReference type="NCBI Taxonomy" id="1798542"/>
    <lineage>
        <taxon>Bacteria</taxon>
        <taxon>Candidatus Kerfeldiibacteriota</taxon>
    </lineage>
</organism>
<dbReference type="SUPFAM" id="SSF57938">
    <property type="entry name" value="DnaJ/Hsp40 cysteine-rich domain"/>
    <property type="match status" value="1"/>
</dbReference>
<protein>
    <submittedName>
        <fullName evidence="1">Uncharacterized protein</fullName>
    </submittedName>
</protein>
<evidence type="ECO:0000313" key="1">
    <source>
        <dbReference type="EMBL" id="OGY81501.1"/>
    </source>
</evidence>
<sequence>MSENITQQQEGFRIQCPDCQGKGWNWEEAPRATRERETCNRCNNTGKIEFPDQPLPPEWWLCPYCDSLECGTTLAGYSLCGPLVAAV</sequence>
<reference evidence="1 2" key="1">
    <citation type="journal article" date="2016" name="Nat. Commun.">
        <title>Thousands of microbial genomes shed light on interconnected biogeochemical processes in an aquifer system.</title>
        <authorList>
            <person name="Anantharaman K."/>
            <person name="Brown C.T."/>
            <person name="Hug L.A."/>
            <person name="Sharon I."/>
            <person name="Castelle C.J."/>
            <person name="Probst A.J."/>
            <person name="Thomas B.C."/>
            <person name="Singh A."/>
            <person name="Wilkins M.J."/>
            <person name="Karaoz U."/>
            <person name="Brodie E.L."/>
            <person name="Williams K.H."/>
            <person name="Hubbard S.S."/>
            <person name="Banfield J.F."/>
        </authorList>
    </citation>
    <scope>NUCLEOTIDE SEQUENCE [LARGE SCALE GENOMIC DNA]</scope>
</reference>
<comment type="caution">
    <text evidence="1">The sequence shown here is derived from an EMBL/GenBank/DDBJ whole genome shotgun (WGS) entry which is preliminary data.</text>
</comment>
<dbReference type="Proteomes" id="UP000176952">
    <property type="component" value="Unassembled WGS sequence"/>
</dbReference>
<accession>A0A1G2AX40</accession>
<gene>
    <name evidence="1" type="ORF">A3F54_02660</name>
</gene>
<proteinExistence type="predicted"/>